<protein>
    <submittedName>
        <fullName evidence="1">Uncharacterized protein</fullName>
    </submittedName>
</protein>
<accession>A0A0E9Q420</accession>
<sequence length="8" mass="963">MYPTQLPN</sequence>
<proteinExistence type="predicted"/>
<dbReference type="EMBL" id="GBXM01097739">
    <property type="protein sequence ID" value="JAH10838.1"/>
    <property type="molecule type" value="Transcribed_RNA"/>
</dbReference>
<evidence type="ECO:0000313" key="1">
    <source>
        <dbReference type="EMBL" id="JAH10838.1"/>
    </source>
</evidence>
<reference evidence="1" key="1">
    <citation type="submission" date="2014-11" db="EMBL/GenBank/DDBJ databases">
        <authorList>
            <person name="Amaro Gonzalez C."/>
        </authorList>
    </citation>
    <scope>NUCLEOTIDE SEQUENCE</scope>
</reference>
<organism evidence="1">
    <name type="scientific">Anguilla anguilla</name>
    <name type="common">European freshwater eel</name>
    <name type="synonym">Muraena anguilla</name>
    <dbReference type="NCBI Taxonomy" id="7936"/>
    <lineage>
        <taxon>Eukaryota</taxon>
        <taxon>Metazoa</taxon>
        <taxon>Chordata</taxon>
        <taxon>Craniata</taxon>
        <taxon>Vertebrata</taxon>
        <taxon>Euteleostomi</taxon>
        <taxon>Actinopterygii</taxon>
        <taxon>Neopterygii</taxon>
        <taxon>Teleostei</taxon>
        <taxon>Anguilliformes</taxon>
        <taxon>Anguillidae</taxon>
        <taxon>Anguilla</taxon>
    </lineage>
</organism>
<reference evidence="1" key="2">
    <citation type="journal article" date="2015" name="Fish Shellfish Immunol.">
        <title>Early steps in the European eel (Anguilla anguilla)-Vibrio vulnificus interaction in the gills: Role of the RtxA13 toxin.</title>
        <authorList>
            <person name="Callol A."/>
            <person name="Pajuelo D."/>
            <person name="Ebbesson L."/>
            <person name="Teles M."/>
            <person name="MacKenzie S."/>
            <person name="Amaro C."/>
        </authorList>
    </citation>
    <scope>NUCLEOTIDE SEQUENCE</scope>
</reference>
<name>A0A0E9Q420_ANGAN</name>